<dbReference type="GO" id="GO:0005743">
    <property type="term" value="C:mitochondrial inner membrane"/>
    <property type="evidence" value="ECO:0007669"/>
    <property type="project" value="UniProtKB-SubCell"/>
</dbReference>
<dbReference type="HAMAP" id="MF_01350">
    <property type="entry name" value="NDH1_NuoH"/>
    <property type="match status" value="1"/>
</dbReference>
<protein>
    <recommendedName>
        <fullName evidence="4 11">NADH-ubiquinone oxidoreductase chain 1</fullName>
        <ecNumber evidence="11">7.1.1.2</ecNumber>
    </recommendedName>
</protein>
<evidence type="ECO:0000256" key="9">
    <source>
        <dbReference type="ARBA" id="ARBA00023136"/>
    </source>
</evidence>
<feature type="transmembrane region" description="Helical" evidence="12">
    <location>
        <begin position="250"/>
        <end position="268"/>
    </location>
</feature>
<keyword evidence="9 12" id="KW-0472">Membrane</keyword>
<proteinExistence type="inferred from homology"/>
<dbReference type="GO" id="GO:0003954">
    <property type="term" value="F:NADH dehydrogenase activity"/>
    <property type="evidence" value="ECO:0007669"/>
    <property type="project" value="TreeGrafter"/>
</dbReference>
<comment type="subcellular location">
    <subcellularLocation>
        <location evidence="10">Mitochondrion inner membrane</location>
        <topology evidence="10">Multi-pass membrane protein</topology>
    </subcellularLocation>
    <subcellularLocation>
        <location evidence="2">Mitochondrion membrane</location>
        <topology evidence="2">Multi-pass membrane protein</topology>
    </subcellularLocation>
</comment>
<evidence type="ECO:0000256" key="1">
    <source>
        <dbReference type="ARBA" id="ARBA00003257"/>
    </source>
</evidence>
<keyword evidence="6 10" id="KW-0812">Transmembrane</keyword>
<comment type="similarity">
    <text evidence="3 10">Belongs to the complex I subunit 1 family.</text>
</comment>
<evidence type="ECO:0000256" key="11">
    <source>
        <dbReference type="RuleBase" id="RU000473"/>
    </source>
</evidence>
<gene>
    <name evidence="13" type="primary">nad1</name>
</gene>
<dbReference type="PANTHER" id="PTHR11432:SF3">
    <property type="entry name" value="NADH-UBIQUINONE OXIDOREDUCTASE CHAIN 1"/>
    <property type="match status" value="1"/>
</dbReference>
<keyword evidence="10" id="KW-0520">NAD</keyword>
<evidence type="ECO:0000256" key="7">
    <source>
        <dbReference type="ARBA" id="ARBA00022989"/>
    </source>
</evidence>
<dbReference type="AlphaFoldDB" id="A0A977XVH0"/>
<dbReference type="GO" id="GO:0008137">
    <property type="term" value="F:NADH dehydrogenase (ubiquinone) activity"/>
    <property type="evidence" value="ECO:0007669"/>
    <property type="project" value="UniProtKB-EC"/>
</dbReference>
<dbReference type="EC" id="7.1.1.2" evidence="11"/>
<reference evidence="13" key="1">
    <citation type="submission" date="2021-11" db="EMBL/GenBank/DDBJ databases">
        <title>the complete mitochondrial genome sequence of Portunion sp. isolate SK1.</title>
        <authorList>
            <person name="Qiao Y."/>
        </authorList>
    </citation>
    <scope>NUCLEOTIDE SEQUENCE</scope>
    <source>
        <strain evidence="13">SK1</strain>
    </source>
</reference>
<dbReference type="EMBL" id="OL677861">
    <property type="protein sequence ID" value="UXX49945.1"/>
    <property type="molecule type" value="Genomic_DNA"/>
</dbReference>
<name>A0A977XVH0_9CRUS</name>
<evidence type="ECO:0000256" key="6">
    <source>
        <dbReference type="ARBA" id="ARBA00022692"/>
    </source>
</evidence>
<evidence type="ECO:0000256" key="3">
    <source>
        <dbReference type="ARBA" id="ARBA00010535"/>
    </source>
</evidence>
<dbReference type="PROSITE" id="PS00667">
    <property type="entry name" value="COMPLEX1_ND1_1"/>
    <property type="match status" value="1"/>
</dbReference>
<feature type="transmembrane region" description="Helical" evidence="12">
    <location>
        <begin position="72"/>
        <end position="91"/>
    </location>
</feature>
<evidence type="ECO:0000256" key="10">
    <source>
        <dbReference type="RuleBase" id="RU000471"/>
    </source>
</evidence>
<dbReference type="GO" id="GO:0009060">
    <property type="term" value="P:aerobic respiration"/>
    <property type="evidence" value="ECO:0007669"/>
    <property type="project" value="TreeGrafter"/>
</dbReference>
<evidence type="ECO:0000256" key="2">
    <source>
        <dbReference type="ARBA" id="ARBA00004225"/>
    </source>
</evidence>
<evidence type="ECO:0000256" key="5">
    <source>
        <dbReference type="ARBA" id="ARBA00022448"/>
    </source>
</evidence>
<evidence type="ECO:0000256" key="4">
    <source>
        <dbReference type="ARBA" id="ARBA00021009"/>
    </source>
</evidence>
<organism evidence="13">
    <name type="scientific">Portunion sp</name>
    <dbReference type="NCBI Taxonomy" id="2932407"/>
    <lineage>
        <taxon>Eukaryota</taxon>
        <taxon>Metazoa</taxon>
        <taxon>Ecdysozoa</taxon>
        <taxon>Arthropoda</taxon>
        <taxon>Crustacea</taxon>
        <taxon>Multicrustacea</taxon>
        <taxon>Malacostraca</taxon>
        <taxon>Eumalacostraca</taxon>
        <taxon>Peracarida</taxon>
        <taxon>Isopoda</taxon>
        <taxon>Epicaridea</taxon>
        <taxon>Bopyridoidea</taxon>
        <taxon>Entoniscidae</taxon>
        <taxon>Portunion</taxon>
    </lineage>
</organism>
<dbReference type="PANTHER" id="PTHR11432">
    <property type="entry name" value="NADH DEHYDROGENASE SUBUNIT 1"/>
    <property type="match status" value="1"/>
</dbReference>
<feature type="transmembrane region" description="Helical" evidence="12">
    <location>
        <begin position="288"/>
        <end position="309"/>
    </location>
</feature>
<evidence type="ECO:0000256" key="8">
    <source>
        <dbReference type="ARBA" id="ARBA00023075"/>
    </source>
</evidence>
<feature type="transmembrane region" description="Helical" evidence="12">
    <location>
        <begin position="144"/>
        <end position="162"/>
    </location>
</feature>
<keyword evidence="5" id="KW-0813">Transport</keyword>
<dbReference type="Pfam" id="PF00146">
    <property type="entry name" value="NADHdh"/>
    <property type="match status" value="1"/>
</dbReference>
<evidence type="ECO:0000256" key="12">
    <source>
        <dbReference type="SAM" id="Phobius"/>
    </source>
</evidence>
<dbReference type="InterPro" id="IPR018086">
    <property type="entry name" value="NADH_UbQ_OxRdtase_su1_CS"/>
</dbReference>
<keyword evidence="11 13" id="KW-0496">Mitochondrion</keyword>
<feature type="transmembrane region" description="Helical" evidence="12">
    <location>
        <begin position="221"/>
        <end position="243"/>
    </location>
</feature>
<feature type="transmembrane region" description="Helical" evidence="12">
    <location>
        <begin position="174"/>
        <end position="192"/>
    </location>
</feature>
<sequence>MIVFALKTLLLILSVLLNIAFFTLLERKILGYLQIRKGPNKMGFKGLLQPFSDAIKLFTKQASYSNLFNTSLFSMSPIMALGLVMVVWLVYPSGAGGGEIRASVVFLLCCISLSVYPVILGGWASNSKYSLLGSLRAVAQTLSYEVSLSITLMALVIIWGSLELKACFSESGSALMLAVPVLGLLWFVTSLAETHRTPFDMGESESELVSGFNTEFGSSGFALFFLAEYGSILLMSMLFSCLFLSTSMALGHLSPFSVLAVVVLFIWIRGVLPRIRYDLLMSVAWKKLLPLSLGALTLMAASLQVMFSLSNYF</sequence>
<evidence type="ECO:0000313" key="13">
    <source>
        <dbReference type="EMBL" id="UXX49945.1"/>
    </source>
</evidence>
<dbReference type="InterPro" id="IPR001694">
    <property type="entry name" value="NADH_UbQ_OxRdtase_su1/FPO"/>
</dbReference>
<comment type="function">
    <text evidence="1">Core subunit of the mitochondrial membrane respiratory chain NADH dehydrogenase (Complex I) that is believed to belong to the minimal assembly required for catalysis. Complex I functions in the transfer of electrons from NADH to the respiratory chain. The immediate electron acceptor for the enzyme is believed to be ubiquinone.</text>
</comment>
<dbReference type="PROSITE" id="PS00668">
    <property type="entry name" value="COMPLEX1_ND1_2"/>
    <property type="match status" value="1"/>
</dbReference>
<keyword evidence="7 12" id="KW-1133">Transmembrane helix</keyword>
<accession>A0A977XVH0</accession>
<keyword evidence="8 11" id="KW-0830">Ubiquinone</keyword>
<geneLocation type="mitochondrion" evidence="13"/>
<comment type="catalytic activity">
    <reaction evidence="11">
        <text>a ubiquinone + NADH + 5 H(+)(in) = a ubiquinol + NAD(+) + 4 H(+)(out)</text>
        <dbReference type="Rhea" id="RHEA:29091"/>
        <dbReference type="Rhea" id="RHEA-COMP:9565"/>
        <dbReference type="Rhea" id="RHEA-COMP:9566"/>
        <dbReference type="ChEBI" id="CHEBI:15378"/>
        <dbReference type="ChEBI" id="CHEBI:16389"/>
        <dbReference type="ChEBI" id="CHEBI:17976"/>
        <dbReference type="ChEBI" id="CHEBI:57540"/>
        <dbReference type="ChEBI" id="CHEBI:57945"/>
        <dbReference type="EC" id="7.1.1.2"/>
    </reaction>
</comment>
<feature type="transmembrane region" description="Helical" evidence="12">
    <location>
        <begin position="103"/>
        <end position="124"/>
    </location>
</feature>